<keyword evidence="4" id="KW-0862">Zinc</keyword>
<dbReference type="SUPFAM" id="SSF53187">
    <property type="entry name" value="Zn-dependent exopeptidases"/>
    <property type="match status" value="1"/>
</dbReference>
<gene>
    <name evidence="6" type="ORF">GCM10022197_26590</name>
</gene>
<dbReference type="Gene3D" id="3.40.630.10">
    <property type="entry name" value="Zn peptidases"/>
    <property type="match status" value="1"/>
</dbReference>
<dbReference type="Pfam" id="PF24827">
    <property type="entry name" value="AstE_AspA_cat"/>
    <property type="match status" value="1"/>
</dbReference>
<dbReference type="PIRSF" id="PIRSF039012">
    <property type="entry name" value="ASP"/>
    <property type="match status" value="1"/>
</dbReference>
<name>A0ABP6XLX9_9ACTN</name>
<keyword evidence="3" id="KW-0378">Hydrolase</keyword>
<organism evidence="6 7">
    <name type="scientific">Microlunatus spumicola</name>
    <dbReference type="NCBI Taxonomy" id="81499"/>
    <lineage>
        <taxon>Bacteria</taxon>
        <taxon>Bacillati</taxon>
        <taxon>Actinomycetota</taxon>
        <taxon>Actinomycetes</taxon>
        <taxon>Propionibacteriales</taxon>
        <taxon>Propionibacteriaceae</taxon>
        <taxon>Microlunatus</taxon>
    </lineage>
</organism>
<sequence>MSREVLRVTGLRGGDEEIGYVDVRGPADGPHVTVIAGVHGTEYTSIAAVRRLAAVLEREGTVVAGRVTAVPLVNPSAFWSRTPFVVPADGLNLNRSFPGRADGSDAEVLAHHLVETFVVGADALLDLHAGDLPEALEPFALYEESPVEGASRDLALAYGLGHVVRQSAAARTVGGSTCAAAADLGVPAVVAESGQNGVLDPVAVDRHTTGLTNALRHLGVLAGEAVPGAALAGRTASEHDGWHWLRTPVAGWWEAAVGTGAVVAEGDLLGTVSGLLGGVLHEVRAPEDGVPLFVTSSPAVLADGLLLGLARGH</sequence>
<dbReference type="RefSeq" id="WP_204913139.1">
    <property type="nucleotide sequence ID" value="NZ_BAAAYR010000004.1"/>
</dbReference>
<protein>
    <recommendedName>
        <fullName evidence="5">Succinylglutamate desuccinylase/Aspartoacylase catalytic domain-containing protein</fullName>
    </recommendedName>
</protein>
<dbReference type="InterPro" id="IPR043795">
    <property type="entry name" value="N-alpha-Ac-DABA-like"/>
</dbReference>
<keyword evidence="7" id="KW-1185">Reference proteome</keyword>
<feature type="domain" description="Succinylglutamate desuccinylase/Aspartoacylase catalytic" evidence="5">
    <location>
        <begin position="28"/>
        <end position="218"/>
    </location>
</feature>
<dbReference type="InterPro" id="IPR055438">
    <property type="entry name" value="AstE_AspA_cat"/>
</dbReference>
<dbReference type="PANTHER" id="PTHR37326">
    <property type="entry name" value="BLL3975 PROTEIN"/>
    <property type="match status" value="1"/>
</dbReference>
<dbReference type="InterPro" id="IPR053138">
    <property type="entry name" value="N-alpha-Ac-DABA_deacetylase"/>
</dbReference>
<reference evidence="7" key="1">
    <citation type="journal article" date="2019" name="Int. J. Syst. Evol. Microbiol.">
        <title>The Global Catalogue of Microorganisms (GCM) 10K type strain sequencing project: providing services to taxonomists for standard genome sequencing and annotation.</title>
        <authorList>
            <consortium name="The Broad Institute Genomics Platform"/>
            <consortium name="The Broad Institute Genome Sequencing Center for Infectious Disease"/>
            <person name="Wu L."/>
            <person name="Ma J."/>
        </authorList>
    </citation>
    <scope>NUCLEOTIDE SEQUENCE [LARGE SCALE GENOMIC DNA]</scope>
    <source>
        <strain evidence="7">JCM 16540</strain>
    </source>
</reference>
<evidence type="ECO:0000256" key="4">
    <source>
        <dbReference type="ARBA" id="ARBA00022833"/>
    </source>
</evidence>
<evidence type="ECO:0000313" key="6">
    <source>
        <dbReference type="EMBL" id="GAA3569027.1"/>
    </source>
</evidence>
<proteinExistence type="predicted"/>
<evidence type="ECO:0000259" key="5">
    <source>
        <dbReference type="Pfam" id="PF24827"/>
    </source>
</evidence>
<dbReference type="PANTHER" id="PTHR37326:SF1">
    <property type="entry name" value="BLL3975 PROTEIN"/>
    <property type="match status" value="1"/>
</dbReference>
<keyword evidence="2" id="KW-0479">Metal-binding</keyword>
<dbReference type="EMBL" id="BAAAYR010000004">
    <property type="protein sequence ID" value="GAA3569027.1"/>
    <property type="molecule type" value="Genomic_DNA"/>
</dbReference>
<evidence type="ECO:0000313" key="7">
    <source>
        <dbReference type="Proteomes" id="UP001500767"/>
    </source>
</evidence>
<evidence type="ECO:0000256" key="3">
    <source>
        <dbReference type="ARBA" id="ARBA00022801"/>
    </source>
</evidence>
<comment type="cofactor">
    <cofactor evidence="1">
        <name>Zn(2+)</name>
        <dbReference type="ChEBI" id="CHEBI:29105"/>
    </cofactor>
</comment>
<evidence type="ECO:0000256" key="2">
    <source>
        <dbReference type="ARBA" id="ARBA00022723"/>
    </source>
</evidence>
<dbReference type="Proteomes" id="UP001500767">
    <property type="component" value="Unassembled WGS sequence"/>
</dbReference>
<evidence type="ECO:0000256" key="1">
    <source>
        <dbReference type="ARBA" id="ARBA00001947"/>
    </source>
</evidence>
<accession>A0ABP6XLX9</accession>
<comment type="caution">
    <text evidence="6">The sequence shown here is derived from an EMBL/GenBank/DDBJ whole genome shotgun (WGS) entry which is preliminary data.</text>
</comment>